<dbReference type="Pfam" id="PF02661">
    <property type="entry name" value="Fic"/>
    <property type="match status" value="1"/>
</dbReference>
<reference evidence="2 3" key="1">
    <citation type="submission" date="2023-07" db="EMBL/GenBank/DDBJ databases">
        <title>Sorghum-associated microbial communities from plants grown in Nebraska, USA.</title>
        <authorList>
            <person name="Schachtman D."/>
        </authorList>
    </citation>
    <scope>NUCLEOTIDE SEQUENCE [LARGE SCALE GENOMIC DNA]</scope>
    <source>
        <strain evidence="2 3">584</strain>
    </source>
</reference>
<dbReference type="InterPro" id="IPR040198">
    <property type="entry name" value="Fido_containing"/>
</dbReference>
<name>A0ABU1JIQ4_9PROT</name>
<dbReference type="PROSITE" id="PS51459">
    <property type="entry name" value="FIDO"/>
    <property type="match status" value="1"/>
</dbReference>
<dbReference type="Proteomes" id="UP001262410">
    <property type="component" value="Unassembled WGS sequence"/>
</dbReference>
<proteinExistence type="predicted"/>
<dbReference type="Gene3D" id="1.10.3290.10">
    <property type="entry name" value="Fido-like domain"/>
    <property type="match status" value="1"/>
</dbReference>
<dbReference type="SUPFAM" id="SSF140931">
    <property type="entry name" value="Fic-like"/>
    <property type="match status" value="1"/>
</dbReference>
<dbReference type="PANTHER" id="PTHR13504">
    <property type="entry name" value="FIDO DOMAIN-CONTAINING PROTEIN DDB_G0283145"/>
    <property type="match status" value="1"/>
</dbReference>
<dbReference type="InterPro" id="IPR003812">
    <property type="entry name" value="Fido"/>
</dbReference>
<comment type="caution">
    <text evidence="2">The sequence shown here is derived from an EMBL/GenBank/DDBJ whole genome shotgun (WGS) entry which is preliminary data.</text>
</comment>
<organism evidence="2 3">
    <name type="scientific">Inquilinus ginsengisoli</name>
    <dbReference type="NCBI Taxonomy" id="363840"/>
    <lineage>
        <taxon>Bacteria</taxon>
        <taxon>Pseudomonadati</taxon>
        <taxon>Pseudomonadota</taxon>
        <taxon>Alphaproteobacteria</taxon>
        <taxon>Rhodospirillales</taxon>
        <taxon>Rhodospirillaceae</taxon>
        <taxon>Inquilinus</taxon>
    </lineage>
</organism>
<protein>
    <submittedName>
        <fullName evidence="2">Fic family protein</fullName>
    </submittedName>
</protein>
<dbReference type="EMBL" id="JAVDPW010000002">
    <property type="protein sequence ID" value="MDR6288476.1"/>
    <property type="molecule type" value="Genomic_DNA"/>
</dbReference>
<evidence type="ECO:0000259" key="1">
    <source>
        <dbReference type="PROSITE" id="PS51459"/>
    </source>
</evidence>
<accession>A0ABU1JIQ4</accession>
<dbReference type="InterPro" id="IPR036597">
    <property type="entry name" value="Fido-like_dom_sf"/>
</dbReference>
<evidence type="ECO:0000313" key="2">
    <source>
        <dbReference type="EMBL" id="MDR6288476.1"/>
    </source>
</evidence>
<dbReference type="PANTHER" id="PTHR13504:SF38">
    <property type="entry name" value="FIDO DOMAIN-CONTAINING PROTEIN"/>
    <property type="match status" value="1"/>
</dbReference>
<keyword evidence="3" id="KW-1185">Reference proteome</keyword>
<sequence length="429" mass="48739">MKVTFGIGMVSSDGRYLSWDEARVRQPPGGLSTEDWWFTMRRARALSATVLPFGDKRNKAFSFCEPPVLRSILHWIDAQASGQILTETPAASSAQRDRYIMTSLIEEAFASSVLEGAATTRQAAREMIRDHREPRSLGEQMVLNNYRAMEFVREHANQPLTPAIILELHRVVTEGTLEKPEMAGRLRRAKDDVKVVDPRDGEVLHIPPEADTLPQRLDAFCAFANDLNPPPDKFIHPVVRAIILHFMIGYDHPFIDGNGRTARALFYWSLLRQKYWLMEFISISSIIRRSPVQYAKAYLNSELDHNDLTYFLLNQTKVVRLAIEGLQNYLARKAREIELVETWLDGTPYEGRFNHRQLDILKTGARSPGAQVTVDGHKNKHRVSYHTARADLEDLLAAGLLRKRQIGRGKAYVAPSDLAERLQGKKGRS</sequence>
<evidence type="ECO:0000313" key="3">
    <source>
        <dbReference type="Proteomes" id="UP001262410"/>
    </source>
</evidence>
<feature type="domain" description="Fido" evidence="1">
    <location>
        <begin position="160"/>
        <end position="314"/>
    </location>
</feature>
<gene>
    <name evidence="2" type="ORF">E9232_000983</name>
</gene>
<dbReference type="RefSeq" id="WP_309792476.1">
    <property type="nucleotide sequence ID" value="NZ_JAVDPW010000002.1"/>
</dbReference>